<dbReference type="Gene3D" id="2.60.40.1180">
    <property type="entry name" value="Golgi alpha-mannosidase II"/>
    <property type="match status" value="1"/>
</dbReference>
<feature type="domain" description="Glycosyl hydrolase family 30 TIM-barrel" evidence="5">
    <location>
        <begin position="62"/>
        <end position="404"/>
    </location>
</feature>
<keyword evidence="4" id="KW-0326">Glycosidase</keyword>
<dbReference type="GO" id="GO:0006680">
    <property type="term" value="P:glucosylceramide catabolic process"/>
    <property type="evidence" value="ECO:0007669"/>
    <property type="project" value="TreeGrafter"/>
</dbReference>
<evidence type="ECO:0000256" key="3">
    <source>
        <dbReference type="ARBA" id="ARBA00022801"/>
    </source>
</evidence>
<evidence type="ECO:0008006" key="8">
    <source>
        <dbReference type="Google" id="ProtNLM"/>
    </source>
</evidence>
<dbReference type="RefSeq" id="WP_296942393.1">
    <property type="nucleotide sequence ID" value="NZ_LT599032.1"/>
</dbReference>
<dbReference type="InterPro" id="IPR017853">
    <property type="entry name" value="GH"/>
</dbReference>
<evidence type="ECO:0000259" key="6">
    <source>
        <dbReference type="Pfam" id="PF17189"/>
    </source>
</evidence>
<protein>
    <recommendedName>
        <fullName evidence="8">Glycosyl hydrolase family 30 TIM-barrel domain-containing protein</fullName>
    </recommendedName>
</protein>
<dbReference type="SUPFAM" id="SSF51445">
    <property type="entry name" value="(Trans)glycosidases"/>
    <property type="match status" value="1"/>
</dbReference>
<dbReference type="Gene3D" id="3.20.20.80">
    <property type="entry name" value="Glycosidases"/>
    <property type="match status" value="1"/>
</dbReference>
<comment type="similarity">
    <text evidence="1 4">Belongs to the glycosyl hydrolase 30 family.</text>
</comment>
<dbReference type="GO" id="GO:0016020">
    <property type="term" value="C:membrane"/>
    <property type="evidence" value="ECO:0007669"/>
    <property type="project" value="GOC"/>
</dbReference>
<dbReference type="GO" id="GO:0004348">
    <property type="term" value="F:glucosylceramidase activity"/>
    <property type="evidence" value="ECO:0007669"/>
    <property type="project" value="InterPro"/>
</dbReference>
<gene>
    <name evidence="7" type="ORF">KL86DYS1_30502</name>
</gene>
<keyword evidence="3 4" id="KW-0378">Hydrolase</keyword>
<dbReference type="InterPro" id="IPR033452">
    <property type="entry name" value="GH30_C"/>
</dbReference>
<organism evidence="7">
    <name type="scientific">uncultured Dysgonomonas sp</name>
    <dbReference type="NCBI Taxonomy" id="206096"/>
    <lineage>
        <taxon>Bacteria</taxon>
        <taxon>Pseudomonadati</taxon>
        <taxon>Bacteroidota</taxon>
        <taxon>Bacteroidia</taxon>
        <taxon>Bacteroidales</taxon>
        <taxon>Dysgonomonadaceae</taxon>
        <taxon>Dysgonomonas</taxon>
        <taxon>environmental samples</taxon>
    </lineage>
</organism>
<dbReference type="PANTHER" id="PTHR11069">
    <property type="entry name" value="GLUCOSYLCERAMIDASE"/>
    <property type="match status" value="1"/>
</dbReference>
<dbReference type="PRINTS" id="PR00843">
    <property type="entry name" value="GLHYDRLASE30"/>
</dbReference>
<dbReference type="EMBL" id="FLUM01000003">
    <property type="protein sequence ID" value="SBW03160.1"/>
    <property type="molecule type" value="Genomic_DNA"/>
</dbReference>
<dbReference type="InterPro" id="IPR001139">
    <property type="entry name" value="Glyco_hydro_30"/>
</dbReference>
<name>A0A212JUN8_9BACT</name>
<dbReference type="AlphaFoldDB" id="A0A212JUN8"/>
<proteinExistence type="inferred from homology"/>
<sequence length="471" mass="53699">MKKVLCIIGLVGLVCSCSQPQQVKWVSTTPDSCFVENLSITMTEATAEVDVTILTDKPLQTVDGFGGCFNELGWTTLSALNEADRDAVIKDLFSEDGMNFTLNRMPLGANDFSRDWYSYNETDKDFEMKNFSIDNDKETLIPFIKAAQKINPDVKIWASPWCPPSWMKYNKHYACKPNPKVNDLKGSPTQDLEGTNMFIQEPEYFKAYALYFKKFIEAYKNEGINIGMVAPQNEFNSCQIFPSCTWTAAGLSTFIGDYLGPQMKEMGVDMMFGTMERGNALLVDTIMQNKSGQYISQIGFQWAGKESIAKIHETYPDMKLMQTESECGDGKNSWDQCFYIWNLMKHYFNNGISAYMYWNISLDKDPANNRWQWPQNSLISVDQENKTYKYNPEYYLMKQFSHFVKPGAKRLSTAGSYDNMLAFLNPDNSIVVVAANEGDANQILKIKVNEQMMTVDIKMKSINTFLVEAKK</sequence>
<evidence type="ECO:0000259" key="5">
    <source>
        <dbReference type="Pfam" id="PF02055"/>
    </source>
</evidence>
<evidence type="ECO:0000313" key="7">
    <source>
        <dbReference type="EMBL" id="SBW03160.1"/>
    </source>
</evidence>
<dbReference type="Pfam" id="PF02055">
    <property type="entry name" value="Glyco_hydro_30"/>
    <property type="match status" value="1"/>
</dbReference>
<keyword evidence="2" id="KW-0732">Signal</keyword>
<dbReference type="PROSITE" id="PS51257">
    <property type="entry name" value="PROKAR_LIPOPROTEIN"/>
    <property type="match status" value="1"/>
</dbReference>
<feature type="domain" description="Glycosyl hydrolase family 30 beta sandwich" evidence="6">
    <location>
        <begin position="407"/>
        <end position="465"/>
    </location>
</feature>
<dbReference type="Pfam" id="PF17189">
    <property type="entry name" value="Glyco_hydro_30C"/>
    <property type="match status" value="1"/>
</dbReference>
<evidence type="ECO:0000256" key="2">
    <source>
        <dbReference type="ARBA" id="ARBA00022729"/>
    </source>
</evidence>
<dbReference type="PANTHER" id="PTHR11069:SF23">
    <property type="entry name" value="LYSOSOMAL ACID GLUCOSYLCERAMIDASE"/>
    <property type="match status" value="1"/>
</dbReference>
<dbReference type="InterPro" id="IPR013780">
    <property type="entry name" value="Glyco_hydro_b"/>
</dbReference>
<reference evidence="7" key="1">
    <citation type="submission" date="2016-04" db="EMBL/GenBank/DDBJ databases">
        <authorList>
            <person name="Evans L.H."/>
            <person name="Alamgir A."/>
            <person name="Owens N."/>
            <person name="Weber N.D."/>
            <person name="Virtaneva K."/>
            <person name="Barbian K."/>
            <person name="Babar A."/>
            <person name="Rosenke K."/>
        </authorList>
    </citation>
    <scope>NUCLEOTIDE SEQUENCE</scope>
    <source>
        <strain evidence="7">86-1</strain>
    </source>
</reference>
<dbReference type="InterPro" id="IPR033453">
    <property type="entry name" value="Glyco_hydro_30_TIM-barrel"/>
</dbReference>
<evidence type="ECO:0000256" key="4">
    <source>
        <dbReference type="RuleBase" id="RU361188"/>
    </source>
</evidence>
<evidence type="ECO:0000256" key="1">
    <source>
        <dbReference type="ARBA" id="ARBA00005382"/>
    </source>
</evidence>
<accession>A0A212JUN8</accession>